<sequence>MANPTLGIAAQARSRFKTFSLPLWLVLICIVTFSVLLGAGAAISKFAPPHPATVETPQHEVIFTATDLENGQVTYLGRGGQHIGSIWGHGSYLAPDWTADVLHRWGLATAGVLYANNPSFSQADLAALSPTEQAVLKTQVMEQFKPNRYDPDAGTLRLTQAQAQGLKQVYSDYQTLLAHGSAIHSIPEGWFKSDQDIHDVTSFFAWTAWAASANRPNAPFSYTANWPHDDLIGNEAPGQFLVWSIVSVIVLIAAIAAFLFVYLTQEDAEEVQTVHERPALRWATPSQKASSLFFGVAMALFGVQILMGMVTAHYAVEGDGFYGVPLQQYLPYAASRTWHLQLAVFWIATCWLAAGLYFAPRFGKQEPKGQVWGNSALLIALTVVVVGSLAGSWASVQGILTGDHSFLWGHQGYEYVELGRLWQILLIGGMAFWLWLMFRALRPALKNEGSKTGLNHFFFYSAITIPLFYTSGLMYTNHTPLSLAEYWRWWVVHLWVEGFFEVFATVAIAYLCSELGFLKKSSALKATYLTTILYLGSGVIGTLHHLYFAGTPSFIAAMGAVASALEVVPLTLIGFEVVKTLRMSEQAESFYRWPLRFFLATCFWNVVGAGVFGFLINPPIVLYYAQGLNTTPIHAHSALFGVYGCLAIALMLFSLREIVPDRAWNETLLRVSFWSLNGGLVMMMVFGLIPNGFYQLMQSVNHGTWYARSAAVIGSPWMQWTVWLRIPGDLVFTLGAMGMVIFTARAIYALFHQPTRLAQPQPVKPIVEAP</sequence>
<keyword evidence="1" id="KW-1133">Transmembrane helix</keyword>
<feature type="transmembrane region" description="Helical" evidence="1">
    <location>
        <begin position="636"/>
        <end position="655"/>
    </location>
</feature>
<dbReference type="Proteomes" id="UP000031561">
    <property type="component" value="Unassembled WGS sequence"/>
</dbReference>
<dbReference type="AlphaFoldDB" id="A0ABD4T3J1"/>
<dbReference type="Pfam" id="PF22085">
    <property type="entry name" value="NorB_cytochrome_c-like"/>
    <property type="match status" value="1"/>
</dbReference>
<dbReference type="EMBL" id="JTHE03000060">
    <property type="protein sequence ID" value="MCM1983253.1"/>
    <property type="molecule type" value="Genomic_DNA"/>
</dbReference>
<feature type="transmembrane region" description="Helical" evidence="1">
    <location>
        <begin position="457"/>
        <end position="475"/>
    </location>
</feature>
<dbReference type="SUPFAM" id="SSF81442">
    <property type="entry name" value="Cytochrome c oxidase subunit I-like"/>
    <property type="match status" value="1"/>
</dbReference>
<keyword evidence="1" id="KW-0472">Membrane</keyword>
<keyword evidence="1" id="KW-0812">Transmembrane</keyword>
<feature type="domain" description="Nitric oxide reductase subunit B cytochrome c-like" evidence="2">
    <location>
        <begin position="51"/>
        <end position="228"/>
    </location>
</feature>
<comment type="caution">
    <text evidence="3">The sequence shown here is derived from an EMBL/GenBank/DDBJ whole genome shotgun (WGS) entry which is preliminary data.</text>
</comment>
<protein>
    <submittedName>
        <fullName evidence="3">Nitric-oxide reductase large subunit</fullName>
    </submittedName>
</protein>
<dbReference type="InterPro" id="IPR036927">
    <property type="entry name" value="Cyt_c_oxase-like_su1_sf"/>
</dbReference>
<keyword evidence="4" id="KW-1185">Reference proteome</keyword>
<dbReference type="Pfam" id="PF00115">
    <property type="entry name" value="COX1"/>
    <property type="match status" value="1"/>
</dbReference>
<dbReference type="PANTHER" id="PTHR10422">
    <property type="entry name" value="CYTOCHROME C OXIDASE SUBUNIT 1"/>
    <property type="match status" value="1"/>
</dbReference>
<feature type="transmembrane region" description="Helical" evidence="1">
    <location>
        <begin position="420"/>
        <end position="436"/>
    </location>
</feature>
<evidence type="ECO:0000313" key="4">
    <source>
        <dbReference type="Proteomes" id="UP000031561"/>
    </source>
</evidence>
<feature type="transmembrane region" description="Helical" evidence="1">
    <location>
        <begin position="554"/>
        <end position="575"/>
    </location>
</feature>
<dbReference type="RefSeq" id="WP_166282212.1">
    <property type="nucleotide sequence ID" value="NZ_JTHE03000060.1"/>
</dbReference>
<dbReference type="Gene3D" id="1.20.210.10">
    <property type="entry name" value="Cytochrome c oxidase-like, subunit I domain"/>
    <property type="match status" value="1"/>
</dbReference>
<organism evidence="3 4">
    <name type="scientific">Lyngbya confervoides BDU141951</name>
    <dbReference type="NCBI Taxonomy" id="1574623"/>
    <lineage>
        <taxon>Bacteria</taxon>
        <taxon>Bacillati</taxon>
        <taxon>Cyanobacteriota</taxon>
        <taxon>Cyanophyceae</taxon>
        <taxon>Oscillatoriophycideae</taxon>
        <taxon>Oscillatoriales</taxon>
        <taxon>Microcoleaceae</taxon>
        <taxon>Lyngbya</taxon>
    </lineage>
</organism>
<gene>
    <name evidence="3" type="ORF">QQ91_0010530</name>
</gene>
<reference evidence="3 4" key="1">
    <citation type="journal article" date="2015" name="Genome Announc.">
        <title>Draft Genome Sequence of Filamentous Marine Cyanobacterium Lyngbya confervoides Strain BDU141951.</title>
        <authorList>
            <person name="Chandrababunaidu M.M."/>
            <person name="Sen D."/>
            <person name="Tripathy S."/>
        </authorList>
    </citation>
    <scope>NUCLEOTIDE SEQUENCE [LARGE SCALE GENOMIC DNA]</scope>
    <source>
        <strain evidence="3 4">BDU141951</strain>
    </source>
</reference>
<feature type="transmembrane region" description="Helical" evidence="1">
    <location>
        <begin position="240"/>
        <end position="263"/>
    </location>
</feature>
<evidence type="ECO:0000256" key="1">
    <source>
        <dbReference type="SAM" id="Phobius"/>
    </source>
</evidence>
<feature type="transmembrane region" description="Helical" evidence="1">
    <location>
        <begin position="595"/>
        <end position="616"/>
    </location>
</feature>
<feature type="transmembrane region" description="Helical" evidence="1">
    <location>
        <begin position="487"/>
        <end position="511"/>
    </location>
</feature>
<feature type="transmembrane region" description="Helical" evidence="1">
    <location>
        <begin position="291"/>
        <end position="316"/>
    </location>
</feature>
<feature type="transmembrane region" description="Helical" evidence="1">
    <location>
        <begin position="371"/>
        <end position="400"/>
    </location>
</feature>
<accession>A0ABD4T3J1</accession>
<proteinExistence type="predicted"/>
<feature type="transmembrane region" description="Helical" evidence="1">
    <location>
        <begin position="667"/>
        <end position="689"/>
    </location>
</feature>
<name>A0ABD4T3J1_9CYAN</name>
<feature type="transmembrane region" description="Helical" evidence="1">
    <location>
        <begin position="21"/>
        <end position="43"/>
    </location>
</feature>
<feature type="transmembrane region" description="Helical" evidence="1">
    <location>
        <begin position="338"/>
        <end position="359"/>
    </location>
</feature>
<evidence type="ECO:0000313" key="3">
    <source>
        <dbReference type="EMBL" id="MCM1983253.1"/>
    </source>
</evidence>
<feature type="transmembrane region" description="Helical" evidence="1">
    <location>
        <begin position="730"/>
        <end position="751"/>
    </location>
</feature>
<dbReference type="InterPro" id="IPR000883">
    <property type="entry name" value="Cyt_C_Oxase_1"/>
</dbReference>
<dbReference type="PANTHER" id="PTHR10422:SF38">
    <property type="entry name" value="CYTOCHROME B SUBUNIT OF NITRIC OXIDE REDUCTASE"/>
    <property type="match status" value="1"/>
</dbReference>
<evidence type="ECO:0000259" key="2">
    <source>
        <dbReference type="Pfam" id="PF22085"/>
    </source>
</evidence>
<dbReference type="InterPro" id="IPR054309">
    <property type="entry name" value="NorB_cytochrome_c-like"/>
</dbReference>
<feature type="transmembrane region" description="Helical" evidence="1">
    <location>
        <begin position="523"/>
        <end position="548"/>
    </location>
</feature>